<dbReference type="PANTHER" id="PTHR18934:SF213">
    <property type="entry name" value="3'-5' RNA HELICASE YTHDC2"/>
    <property type="match status" value="1"/>
</dbReference>
<dbReference type="Gene3D" id="1.20.120.1080">
    <property type="match status" value="1"/>
</dbReference>
<dbReference type="CDD" id="cd21134">
    <property type="entry name" value="YTH"/>
    <property type="match status" value="1"/>
</dbReference>
<dbReference type="PROSITE" id="PS51192">
    <property type="entry name" value="HELICASE_ATP_BIND_1"/>
    <property type="match status" value="1"/>
</dbReference>
<evidence type="ECO:0000259" key="3">
    <source>
        <dbReference type="PROSITE" id="PS50882"/>
    </source>
</evidence>
<dbReference type="PROSITE" id="PS50882">
    <property type="entry name" value="YTH"/>
    <property type="match status" value="1"/>
</dbReference>
<organism evidence="5 6">
    <name type="scientific">Nicrophorus vespilloides</name>
    <name type="common">Boreal carrion beetle</name>
    <dbReference type="NCBI Taxonomy" id="110193"/>
    <lineage>
        <taxon>Eukaryota</taxon>
        <taxon>Metazoa</taxon>
        <taxon>Ecdysozoa</taxon>
        <taxon>Arthropoda</taxon>
        <taxon>Hexapoda</taxon>
        <taxon>Insecta</taxon>
        <taxon>Pterygota</taxon>
        <taxon>Neoptera</taxon>
        <taxon>Endopterygota</taxon>
        <taxon>Coleoptera</taxon>
        <taxon>Polyphaga</taxon>
        <taxon>Staphyliniformia</taxon>
        <taxon>Silphidae</taxon>
        <taxon>Nicrophorinae</taxon>
        <taxon>Nicrophorus</taxon>
    </lineage>
</organism>
<name>A0ABM1MQW4_NICVS</name>
<keyword evidence="6" id="KW-0347">Helicase</keyword>
<dbReference type="Pfam" id="PF07717">
    <property type="entry name" value="OB_NTP_bind"/>
    <property type="match status" value="1"/>
</dbReference>
<dbReference type="InterPro" id="IPR027417">
    <property type="entry name" value="P-loop_NTPase"/>
</dbReference>
<keyword evidence="5" id="KW-1185">Reference proteome</keyword>
<dbReference type="Pfam" id="PF04146">
    <property type="entry name" value="YTH"/>
    <property type="match status" value="1"/>
</dbReference>
<reference evidence="6" key="1">
    <citation type="submission" date="2025-08" db="UniProtKB">
        <authorList>
            <consortium name="RefSeq"/>
        </authorList>
    </citation>
    <scope>IDENTIFICATION</scope>
    <source>
        <tissue evidence="6">Whole Larva</tissue>
    </source>
</reference>
<dbReference type="SUPFAM" id="SSF48403">
    <property type="entry name" value="Ankyrin repeat"/>
    <property type="match status" value="1"/>
</dbReference>
<dbReference type="InterPro" id="IPR007275">
    <property type="entry name" value="YTH_domain"/>
</dbReference>
<keyword evidence="2" id="KW-0067">ATP-binding</keyword>
<dbReference type="Proteomes" id="UP000695000">
    <property type="component" value="Unplaced"/>
</dbReference>
<dbReference type="PANTHER" id="PTHR18934">
    <property type="entry name" value="ATP-DEPENDENT RNA HELICASE"/>
    <property type="match status" value="1"/>
</dbReference>
<dbReference type="Pfam" id="PF21010">
    <property type="entry name" value="HA2_C"/>
    <property type="match status" value="1"/>
</dbReference>
<dbReference type="InterPro" id="IPR048333">
    <property type="entry name" value="HA2_WH"/>
</dbReference>
<keyword evidence="1" id="KW-0547">Nucleotide-binding</keyword>
<dbReference type="Gene3D" id="3.40.50.300">
    <property type="entry name" value="P-loop containing nucleotide triphosphate hydrolases"/>
    <property type="match status" value="2"/>
</dbReference>
<dbReference type="Gene3D" id="3.10.590.10">
    <property type="entry name" value="ph1033 like domains"/>
    <property type="match status" value="1"/>
</dbReference>
<gene>
    <name evidence="6" type="primary">LOC108562961</name>
</gene>
<evidence type="ECO:0000313" key="6">
    <source>
        <dbReference type="RefSeq" id="XP_017776964.1"/>
    </source>
</evidence>
<dbReference type="InterPro" id="IPR036770">
    <property type="entry name" value="Ankyrin_rpt-contain_sf"/>
</dbReference>
<protein>
    <submittedName>
        <fullName evidence="6">Probable ATP-dependent RNA helicase YTHDC2</fullName>
    </submittedName>
</protein>
<dbReference type="InterPro" id="IPR011709">
    <property type="entry name" value="DEAD-box_helicase_OB_fold"/>
</dbReference>
<evidence type="ECO:0000256" key="2">
    <source>
        <dbReference type="ARBA" id="ARBA00022840"/>
    </source>
</evidence>
<accession>A0ABM1MQW4</accession>
<dbReference type="CDD" id="cd17917">
    <property type="entry name" value="DEXHc_RHA-like"/>
    <property type="match status" value="1"/>
</dbReference>
<dbReference type="RefSeq" id="XP_017776964.1">
    <property type="nucleotide sequence ID" value="XM_017921475.1"/>
</dbReference>
<dbReference type="Gene3D" id="1.25.40.20">
    <property type="entry name" value="Ankyrin repeat-containing domain"/>
    <property type="match status" value="1"/>
</dbReference>
<proteinExistence type="predicted"/>
<dbReference type="SMART" id="SM00847">
    <property type="entry name" value="HA2"/>
    <property type="match status" value="1"/>
</dbReference>
<dbReference type="SUPFAM" id="SSF52540">
    <property type="entry name" value="P-loop containing nucleoside triphosphate hydrolases"/>
    <property type="match status" value="2"/>
</dbReference>
<evidence type="ECO:0000313" key="5">
    <source>
        <dbReference type="Proteomes" id="UP000695000"/>
    </source>
</evidence>
<dbReference type="InterPro" id="IPR014001">
    <property type="entry name" value="Helicase_ATP-bd"/>
</dbReference>
<dbReference type="GO" id="GO:0004386">
    <property type="term" value="F:helicase activity"/>
    <property type="evidence" value="ECO:0007669"/>
    <property type="project" value="UniProtKB-KW"/>
</dbReference>
<keyword evidence="6" id="KW-0378">Hydrolase</keyword>
<dbReference type="InterPro" id="IPR007502">
    <property type="entry name" value="Helicase-assoc_dom"/>
</dbReference>
<feature type="domain" description="YTH" evidence="3">
    <location>
        <begin position="962"/>
        <end position="1108"/>
    </location>
</feature>
<evidence type="ECO:0000259" key="4">
    <source>
        <dbReference type="PROSITE" id="PS51192"/>
    </source>
</evidence>
<feature type="domain" description="Helicase ATP-binding" evidence="4">
    <location>
        <begin position="175"/>
        <end position="324"/>
    </location>
</feature>
<dbReference type="GeneID" id="108562961"/>
<sequence>MERQKGLSNGIYRRTYPDEINEDFRLEINDIIADFVMQNDMRSYKLPELQADKVLYVSKQIPRQFLFTDIVDNQISLIKRLNNIQFQYDISEKARSILNEMQILTVVMPQCKKTGRNPRNVENLVGKFCLSPMRFLIPEPTEMREIPEQIPITAYKSYILGKISASSNVLIAGCSGRAIYVPKFILEDACKTKSSVNIICSQPNRLSTILVAERVAADRGEKVGETVGYQVNLEGKVGSQTSLIYCTNDILLKNFMFNHECLKNISHLILDEIQERDKNTDMILLCLKNAMTIFPKLKVILMTAALDVELLVNYFDNLNVIQITEQCTASDLYLEEIIDNLNDLQDCSENDDESKNTVGKRLLEDYYSTGNDKSIDELLNMIVNKEVSINIVADNNVTPFIAAVKHDNVHYVEKMLELGANGLILEELNSLNILPSNQMLKILEQLDETNCLHTKSNINRPFGFNLLKGIIEYIEGLGQLGSILIFLPSIDVIDQCHRHLKNMDNYRSFKLYTVHNNVNYKDLAGLFEPSHSGIRKIILTTKISETSISYNDVAFVIDDGIETTDRLDANICLQSIVLKKKQESIAMYLMQLIEPPPLNVIQEAILSLYDLGAINPNENLTTLGDFLVKFPTQPQLSKMLIYSCIFECLDPILTFVAMSHNYFSYFASKTELNLLDDNGHSDHVILIKLFQKWQMNKIKQINPGSVISTAVMESVMSTRSELLTQLRALGFVNTTHVDTMALLNNNSSCWPMVKFCIVAGMFPNIATFVDDYLCSTQNKIKVDESSVLAKNKQNSNSWFVFQRINKVLNYSYVKYLTAVNPLTVALVYRIWNRRKELNINFNGINIEILQNNLDYIIYKKLNYPRSRYSHGEKTFINLVSQIVSAEDVEYEMKQPENVGQRPAFLDIRHNVESGSYVPACFRSNRFVNLKPSTNVVQKEIKKKSNDSLEYRSDYLFLFPENAYYVIIKPIEIKSVLISMKQNVWTFSPQTEKKLMEVFGAGQTIILIFTVRSTMTFQGIAKLLSTNFGEQSRSCRINWISKTNMQYQEVKSFIHPRIHLTEDGQQLDSNLGRRLCISMVLDKSSDITNPYLKRAILGNNRSENAANFE</sequence>
<dbReference type="Pfam" id="PF04408">
    <property type="entry name" value="WHD_HA2"/>
    <property type="match status" value="1"/>
</dbReference>
<evidence type="ECO:0000256" key="1">
    <source>
        <dbReference type="ARBA" id="ARBA00022741"/>
    </source>
</evidence>